<dbReference type="PANTHER" id="PTHR43265">
    <property type="entry name" value="ESTERASE ESTD"/>
    <property type="match status" value="1"/>
</dbReference>
<feature type="domain" description="Serine aminopeptidase S33" evidence="2">
    <location>
        <begin position="190"/>
        <end position="313"/>
    </location>
</feature>
<protein>
    <submittedName>
        <fullName evidence="4">Alpha/beta fold hydrolase</fullName>
    </submittedName>
</protein>
<dbReference type="InterPro" id="IPR029058">
    <property type="entry name" value="AB_hydrolase_fold"/>
</dbReference>
<evidence type="ECO:0000256" key="1">
    <source>
        <dbReference type="SAM" id="SignalP"/>
    </source>
</evidence>
<dbReference type="EMBL" id="SACK01000002">
    <property type="protein sequence ID" value="RVU02028.1"/>
    <property type="molecule type" value="Genomic_DNA"/>
</dbReference>
<evidence type="ECO:0000313" key="4">
    <source>
        <dbReference type="EMBL" id="RVU02028.1"/>
    </source>
</evidence>
<reference evidence="4 5" key="1">
    <citation type="submission" date="2019-01" db="EMBL/GenBank/DDBJ databases">
        <authorList>
            <person name="Chen W.-M."/>
        </authorList>
    </citation>
    <scope>NUCLEOTIDE SEQUENCE [LARGE SCALE GENOMIC DNA]</scope>
    <source>
        <strain evidence="4 5">YBJ-36</strain>
    </source>
</reference>
<evidence type="ECO:0000313" key="5">
    <source>
        <dbReference type="Proteomes" id="UP000282759"/>
    </source>
</evidence>
<feature type="signal peptide" evidence="1">
    <location>
        <begin position="1"/>
        <end position="21"/>
    </location>
</feature>
<organism evidence="4 5">
    <name type="scientific">Mucilaginibacter limnophilus</name>
    <dbReference type="NCBI Taxonomy" id="1932778"/>
    <lineage>
        <taxon>Bacteria</taxon>
        <taxon>Pseudomonadati</taxon>
        <taxon>Bacteroidota</taxon>
        <taxon>Sphingobacteriia</taxon>
        <taxon>Sphingobacteriales</taxon>
        <taxon>Sphingobacteriaceae</taxon>
        <taxon>Mucilaginibacter</taxon>
    </lineage>
</organism>
<evidence type="ECO:0000259" key="2">
    <source>
        <dbReference type="Pfam" id="PF12146"/>
    </source>
</evidence>
<dbReference type="Gene3D" id="3.10.450.590">
    <property type="match status" value="1"/>
</dbReference>
<dbReference type="PANTHER" id="PTHR43265:SF1">
    <property type="entry name" value="ESTERASE ESTD"/>
    <property type="match status" value="1"/>
</dbReference>
<keyword evidence="5" id="KW-1185">Reference proteome</keyword>
<dbReference type="RefSeq" id="WP_127704393.1">
    <property type="nucleotide sequence ID" value="NZ_SACK01000002.1"/>
</dbReference>
<keyword evidence="1" id="KW-0732">Signal</keyword>
<dbReference type="Pfam" id="PF12146">
    <property type="entry name" value="Hydrolase_4"/>
    <property type="match status" value="1"/>
</dbReference>
<dbReference type="Proteomes" id="UP000282759">
    <property type="component" value="Unassembled WGS sequence"/>
</dbReference>
<gene>
    <name evidence="4" type="ORF">EOD41_08750</name>
</gene>
<sequence length="435" mass="47569">MNIVRTAVLAFGLFFSLNAFSQTEPEADKQAVKRFMFFYNSGQPDSLFTRFSAQMKAALPLEQFKSSTIQLRNQLGNLVSTEFVKNENRISSYKANFEKATFLLNVAVNDKNEYQGLLLKPYEAEINQQKAPASIIDASLLSETPYVLKTLSGSIAGSLVKPKNATGKVPLVIIIAGSGPTDRNGNNDKMNIHANTYAMLANELGKKGIATLRYDKRLVGQSVSTTKEVELRIDDMIEDALGIANDITEKGEFSKVILLGHSEGSLIGMITARDASVAGFISVAGAGEPAEKVVTEQLKSQPKYIADGFKRIVDSLRKGKLTPNVDPALYALARPSVQTYIMSWFRFDPAKELKKLKIPVLIVQGTTDIQIATIQAEKLKKAKSEAQLLIIPGMNHILKEAPADVKQNTATYSNPTLPLKPELVTGIVNFVNGLK</sequence>
<dbReference type="OrthoDB" id="9809549at2"/>
<dbReference type="Pfam" id="PF13026">
    <property type="entry name" value="DUF3887"/>
    <property type="match status" value="1"/>
</dbReference>
<keyword evidence="4" id="KW-0378">Hydrolase</keyword>
<comment type="caution">
    <text evidence="4">The sequence shown here is derived from an EMBL/GenBank/DDBJ whole genome shotgun (WGS) entry which is preliminary data.</text>
</comment>
<dbReference type="InterPro" id="IPR053145">
    <property type="entry name" value="AB_hydrolase_Est10"/>
</dbReference>
<dbReference type="SUPFAM" id="SSF53474">
    <property type="entry name" value="alpha/beta-Hydrolases"/>
    <property type="match status" value="1"/>
</dbReference>
<feature type="domain" description="DUF3887" evidence="3">
    <location>
        <begin position="35"/>
        <end position="117"/>
    </location>
</feature>
<dbReference type="InterPro" id="IPR022742">
    <property type="entry name" value="Hydrolase_4"/>
</dbReference>
<evidence type="ECO:0000259" key="3">
    <source>
        <dbReference type="Pfam" id="PF13026"/>
    </source>
</evidence>
<dbReference type="InterPro" id="IPR024981">
    <property type="entry name" value="DUF3887"/>
</dbReference>
<dbReference type="GO" id="GO:0052689">
    <property type="term" value="F:carboxylic ester hydrolase activity"/>
    <property type="evidence" value="ECO:0007669"/>
    <property type="project" value="TreeGrafter"/>
</dbReference>
<feature type="chain" id="PRO_5018691289" evidence="1">
    <location>
        <begin position="22"/>
        <end position="435"/>
    </location>
</feature>
<accession>A0A3S3TIT4</accession>
<name>A0A3S3TIT4_9SPHI</name>
<dbReference type="Gene3D" id="3.40.50.1820">
    <property type="entry name" value="alpha/beta hydrolase"/>
    <property type="match status" value="1"/>
</dbReference>
<proteinExistence type="predicted"/>
<dbReference type="AlphaFoldDB" id="A0A3S3TIT4"/>